<evidence type="ECO:0000313" key="3">
    <source>
        <dbReference type="EMBL" id="PNM64603.1"/>
    </source>
</evidence>
<reference evidence="3" key="1">
    <citation type="submission" date="2017-12" db="EMBL/GenBank/DDBJ databases">
        <title>FDA dAtabase for Regulatory Grade micrObial Sequences (FDA-ARGOS): Supporting development and validation of Infectious Disease Dx tests.</title>
        <authorList>
            <person name="Hoffmann M."/>
            <person name="Allard M."/>
            <person name="Evans P."/>
            <person name="Brown E."/>
            <person name="Tallon L.J."/>
            <person name="Sadzewicz L."/>
            <person name="Sengamalay N."/>
            <person name="Ott S."/>
            <person name="Godinez A."/>
            <person name="Nagaraj S."/>
            <person name="Vavikolanu K."/>
            <person name="Aluvathingal J."/>
            <person name="Nadendla S."/>
            <person name="Hobson J."/>
            <person name="Sichtig H."/>
        </authorList>
    </citation>
    <scope>NUCLEOTIDE SEQUENCE [LARGE SCALE GENOMIC DNA]</scope>
    <source>
        <strain evidence="3">FDAARGOS_113</strain>
    </source>
</reference>
<dbReference type="Pfam" id="PF00990">
    <property type="entry name" value="GGDEF"/>
    <property type="match status" value="1"/>
</dbReference>
<feature type="domain" description="GGDEF" evidence="2">
    <location>
        <begin position="207"/>
        <end position="336"/>
    </location>
</feature>
<dbReference type="InterPro" id="IPR001633">
    <property type="entry name" value="EAL_dom"/>
</dbReference>
<dbReference type="SMART" id="SM00052">
    <property type="entry name" value="EAL"/>
    <property type="match status" value="1"/>
</dbReference>
<dbReference type="InterPro" id="IPR035919">
    <property type="entry name" value="EAL_sf"/>
</dbReference>
<dbReference type="CDD" id="cd01949">
    <property type="entry name" value="GGDEF"/>
    <property type="match status" value="1"/>
</dbReference>
<dbReference type="PANTHER" id="PTHR33121">
    <property type="entry name" value="CYCLIC DI-GMP PHOSPHODIESTERASE PDEF"/>
    <property type="match status" value="1"/>
</dbReference>
<dbReference type="InterPro" id="IPR050706">
    <property type="entry name" value="Cyclic-di-GMP_PDE-like"/>
</dbReference>
<dbReference type="SMART" id="SM00267">
    <property type="entry name" value="GGDEF"/>
    <property type="match status" value="1"/>
</dbReference>
<dbReference type="RefSeq" id="WP_000072597.1">
    <property type="nucleotide sequence ID" value="NZ_CAWMSS010000002.1"/>
</dbReference>
<dbReference type="NCBIfam" id="TIGR00254">
    <property type="entry name" value="GGDEF"/>
    <property type="match status" value="1"/>
</dbReference>
<dbReference type="InterPro" id="IPR000160">
    <property type="entry name" value="GGDEF_dom"/>
</dbReference>
<dbReference type="PROSITE" id="PS50883">
    <property type="entry name" value="EAL"/>
    <property type="match status" value="1"/>
</dbReference>
<dbReference type="Gene3D" id="3.20.20.450">
    <property type="entry name" value="EAL domain"/>
    <property type="match status" value="1"/>
</dbReference>
<dbReference type="STRING" id="674.VM_18715"/>
<evidence type="ECO:0000313" key="4">
    <source>
        <dbReference type="Proteomes" id="UP000053748"/>
    </source>
</evidence>
<dbReference type="SUPFAM" id="SSF55781">
    <property type="entry name" value="GAF domain-like"/>
    <property type="match status" value="1"/>
</dbReference>
<evidence type="ECO:0000259" key="1">
    <source>
        <dbReference type="PROSITE" id="PS50883"/>
    </source>
</evidence>
<accession>A0A2J9VLF9</accession>
<proteinExistence type="predicted"/>
<dbReference type="SUPFAM" id="SSF141868">
    <property type="entry name" value="EAL domain-like"/>
    <property type="match status" value="1"/>
</dbReference>
<dbReference type="Proteomes" id="UP000053748">
    <property type="component" value="Unassembled WGS sequence"/>
</dbReference>
<dbReference type="PROSITE" id="PS50887">
    <property type="entry name" value="GGDEF"/>
    <property type="match status" value="1"/>
</dbReference>
<dbReference type="InterPro" id="IPR029787">
    <property type="entry name" value="Nucleotide_cyclase"/>
</dbReference>
<name>A0A2J9VLF9_VIBMI</name>
<dbReference type="OrthoDB" id="9787514at2"/>
<gene>
    <name evidence="3" type="ORF">AL544_006745</name>
</gene>
<dbReference type="Pfam" id="PF00563">
    <property type="entry name" value="EAL"/>
    <property type="match status" value="1"/>
</dbReference>
<evidence type="ECO:0000259" key="2">
    <source>
        <dbReference type="PROSITE" id="PS50887"/>
    </source>
</evidence>
<dbReference type="Gene3D" id="3.30.70.270">
    <property type="match status" value="1"/>
</dbReference>
<protein>
    <submittedName>
        <fullName evidence="3">Bifunctional diguanylate cyclase/phosphodiesterase</fullName>
    </submittedName>
</protein>
<feature type="domain" description="EAL" evidence="1">
    <location>
        <begin position="345"/>
        <end position="604"/>
    </location>
</feature>
<dbReference type="GO" id="GO:0071111">
    <property type="term" value="F:cyclic-guanylate-specific phosphodiesterase activity"/>
    <property type="evidence" value="ECO:0007669"/>
    <property type="project" value="InterPro"/>
</dbReference>
<sequence length="616" mass="70024">MSNTQLVAEKLSLDAIHHFNGLCGPELLLQVTQFLHRTFSSHSSMVIELDKPRYKAHNVCCASIEPSSLELHYELKGTPCEQLGIQQQSYCIFTSKVAELFPTDTYLVENHIEAYLGIPIYFSNGENYGVLISTFTRPLEDYANLVLVHQVLAQMIAHDLECKQMTARSQSLVNQLRHEISHDNLTGLMNRNDLADKLNSMIRCSQQHFTLAFLDIDGFRSINDLYGHYLGDLVLKFVADAIEKALSEEGHAFRVAADEFAFLTTAHEPMKVCQAILNQLAQDYVDQDRRIKISVSIGIAKYGGEKLTADQLLFNASLALKECKRNHNTHIRFYDTLLSNQYYRRTQIIDALRHELSKPTNQTELYVVVQPIVRRNQPDWDYFEILTRWKSSSLGFVSPLEFIEAAEQSGLIVELGEHILELACIAKTELEQSLGHKVRLSINCSADELTNSNRYLEHLLRTIKKYGFRADEFTIELTETVLLSKAAEARSILTILRELGFKIALDDFGTGYSSLNYIHSYPIDCIKIDATFVHNLLTNHTSESVVWLIIQLANQLKLDLVAEGVENQQALDKLYQMGCAQIQGYYFSKPDLPSMMAERWQQQLSQNSPKIQVSNG</sequence>
<dbReference type="AlphaFoldDB" id="A0A2J9VLF9"/>
<dbReference type="PANTHER" id="PTHR33121:SF79">
    <property type="entry name" value="CYCLIC DI-GMP PHOSPHODIESTERASE PDED-RELATED"/>
    <property type="match status" value="1"/>
</dbReference>
<dbReference type="EMBL" id="LOSJ02000001">
    <property type="protein sequence ID" value="PNM64603.1"/>
    <property type="molecule type" value="Genomic_DNA"/>
</dbReference>
<dbReference type="InterPro" id="IPR043128">
    <property type="entry name" value="Rev_trsase/Diguanyl_cyclase"/>
</dbReference>
<comment type="caution">
    <text evidence="3">The sequence shown here is derived from an EMBL/GenBank/DDBJ whole genome shotgun (WGS) entry which is preliminary data.</text>
</comment>
<dbReference type="CDD" id="cd01948">
    <property type="entry name" value="EAL"/>
    <property type="match status" value="1"/>
</dbReference>
<keyword evidence="4" id="KW-1185">Reference proteome</keyword>
<organism evidence="3 4">
    <name type="scientific">Vibrio mimicus</name>
    <dbReference type="NCBI Taxonomy" id="674"/>
    <lineage>
        <taxon>Bacteria</taxon>
        <taxon>Pseudomonadati</taxon>
        <taxon>Pseudomonadota</taxon>
        <taxon>Gammaproteobacteria</taxon>
        <taxon>Vibrionales</taxon>
        <taxon>Vibrionaceae</taxon>
        <taxon>Vibrio</taxon>
    </lineage>
</organism>
<dbReference type="SUPFAM" id="SSF55073">
    <property type="entry name" value="Nucleotide cyclase"/>
    <property type="match status" value="1"/>
</dbReference>